<dbReference type="PANTHER" id="PTHR31029:SF10">
    <property type="entry name" value="GENOME ASSEMBLY, CHROMOSOME: A01"/>
    <property type="match status" value="1"/>
</dbReference>
<comment type="caution">
    <text evidence="2">The sequence shown here is derived from an EMBL/GenBank/DDBJ whole genome shotgun (WGS) entry which is preliminary data.</text>
</comment>
<dbReference type="Proteomes" id="UP000886595">
    <property type="component" value="Unassembled WGS sequence"/>
</dbReference>
<dbReference type="OrthoDB" id="785851at2759"/>
<accession>A0A8X7WRZ9</accession>
<name>A0A8X7WRZ9_BRACI</name>
<dbReference type="EMBL" id="JAAMPC010000001">
    <property type="protein sequence ID" value="KAG2334310.1"/>
    <property type="molecule type" value="Genomic_DNA"/>
</dbReference>
<keyword evidence="3" id="KW-1185">Reference proteome</keyword>
<dbReference type="InterPro" id="IPR042316">
    <property type="entry name" value="IRKI-like"/>
</dbReference>
<organism evidence="2 3">
    <name type="scientific">Brassica carinata</name>
    <name type="common">Ethiopian mustard</name>
    <name type="synonym">Abyssinian cabbage</name>
    <dbReference type="NCBI Taxonomy" id="52824"/>
    <lineage>
        <taxon>Eukaryota</taxon>
        <taxon>Viridiplantae</taxon>
        <taxon>Streptophyta</taxon>
        <taxon>Embryophyta</taxon>
        <taxon>Tracheophyta</taxon>
        <taxon>Spermatophyta</taxon>
        <taxon>Magnoliopsida</taxon>
        <taxon>eudicotyledons</taxon>
        <taxon>Gunneridae</taxon>
        <taxon>Pentapetalae</taxon>
        <taxon>rosids</taxon>
        <taxon>malvids</taxon>
        <taxon>Brassicales</taxon>
        <taxon>Brassicaceae</taxon>
        <taxon>Brassiceae</taxon>
        <taxon>Brassica</taxon>
    </lineage>
</organism>
<protein>
    <submittedName>
        <fullName evidence="2">Uncharacterized protein</fullName>
    </submittedName>
</protein>
<feature type="compositionally biased region" description="Pro residues" evidence="1">
    <location>
        <begin position="59"/>
        <end position="78"/>
    </location>
</feature>
<evidence type="ECO:0000256" key="1">
    <source>
        <dbReference type="SAM" id="MobiDB-lite"/>
    </source>
</evidence>
<dbReference type="PANTHER" id="PTHR31029">
    <property type="entry name" value="CYCLIN-DEPENDENT KINASE-LIKE PROTEIN"/>
    <property type="match status" value="1"/>
</dbReference>
<feature type="region of interest" description="Disordered" evidence="1">
    <location>
        <begin position="46"/>
        <end position="85"/>
    </location>
</feature>
<evidence type="ECO:0000313" key="2">
    <source>
        <dbReference type="EMBL" id="KAG2334310.1"/>
    </source>
</evidence>
<gene>
    <name evidence="2" type="ORF">Bca52824_005490</name>
</gene>
<dbReference type="AlphaFoldDB" id="A0A8X7WRZ9"/>
<sequence>MTPTTNTEEQSHATSVVLTTLTATILRRASRKPQQQQPFLHLKPQPHNQIHLPIGEAPNPLPPLPFRRGLPPPPPPSQTLPEKSNGVKKLNKLEIYCHNLKLGLDECSSNNKKHSVPVRFNDGIIQQFLVSVSESRSSIRALSRALAANFAMRITDPSSRTSNFEASGFSENGSTRILNPSDRCESNYASFNVLMELTWDEVLSRGTKHFSEQFSRFCDRKNECHVASMLCWNRAWPEPLLQASFGASKSVWLDHLLANLLNPGLQIFRVERDDRFDPVYKEETGGDRYKSVVRAMVQPGFYVYGSVVKCKVVCKHCGSD</sequence>
<evidence type="ECO:0000313" key="3">
    <source>
        <dbReference type="Proteomes" id="UP000886595"/>
    </source>
</evidence>
<reference evidence="2 3" key="1">
    <citation type="submission" date="2020-02" db="EMBL/GenBank/DDBJ databases">
        <authorList>
            <person name="Ma Q."/>
            <person name="Huang Y."/>
            <person name="Song X."/>
            <person name="Pei D."/>
        </authorList>
    </citation>
    <scope>NUCLEOTIDE SEQUENCE [LARGE SCALE GENOMIC DNA]</scope>
    <source>
        <strain evidence="2">Sxm20200214</strain>
        <tissue evidence="2">Leaf</tissue>
    </source>
</reference>
<proteinExistence type="predicted"/>